<feature type="compositionally biased region" description="Basic residues" evidence="1">
    <location>
        <begin position="86"/>
        <end position="115"/>
    </location>
</feature>
<organism evidence="2 3">
    <name type="scientific">Trichoderma cornu-damae</name>
    <dbReference type="NCBI Taxonomy" id="654480"/>
    <lineage>
        <taxon>Eukaryota</taxon>
        <taxon>Fungi</taxon>
        <taxon>Dikarya</taxon>
        <taxon>Ascomycota</taxon>
        <taxon>Pezizomycotina</taxon>
        <taxon>Sordariomycetes</taxon>
        <taxon>Hypocreomycetidae</taxon>
        <taxon>Hypocreales</taxon>
        <taxon>Hypocreaceae</taxon>
        <taxon>Trichoderma</taxon>
    </lineage>
</organism>
<comment type="caution">
    <text evidence="2">The sequence shown here is derived from an EMBL/GenBank/DDBJ whole genome shotgun (WGS) entry which is preliminary data.</text>
</comment>
<dbReference type="Proteomes" id="UP000827724">
    <property type="component" value="Unassembled WGS sequence"/>
</dbReference>
<feature type="region of interest" description="Disordered" evidence="1">
    <location>
        <begin position="63"/>
        <end position="125"/>
    </location>
</feature>
<feature type="compositionally biased region" description="Basic and acidic residues" evidence="1">
    <location>
        <begin position="116"/>
        <end position="125"/>
    </location>
</feature>
<evidence type="ECO:0000313" key="3">
    <source>
        <dbReference type="Proteomes" id="UP000827724"/>
    </source>
</evidence>
<dbReference type="AlphaFoldDB" id="A0A9P8TV66"/>
<keyword evidence="3" id="KW-1185">Reference proteome</keyword>
<evidence type="ECO:0000313" key="2">
    <source>
        <dbReference type="EMBL" id="KAH6606244.1"/>
    </source>
</evidence>
<feature type="compositionally biased region" description="Acidic residues" evidence="1">
    <location>
        <begin position="69"/>
        <end position="82"/>
    </location>
</feature>
<protein>
    <submittedName>
        <fullName evidence="2">Uncharacterized protein</fullName>
    </submittedName>
</protein>
<evidence type="ECO:0000256" key="1">
    <source>
        <dbReference type="SAM" id="MobiDB-lite"/>
    </source>
</evidence>
<sequence>MGDCPGADVMVFSCVDTVEEVVRGEGKAEDSEGAATATALKICGPWTDSSVGWAADDTLEKFEKKKKEEEEEEEEEEGEGEEGKEKKKKKKEKEKKKKKKKKEKKKKKKKKKEKKKEKPEEKPEE</sequence>
<name>A0A9P8TV66_9HYPO</name>
<proteinExistence type="predicted"/>
<accession>A0A9P8TV66</accession>
<gene>
    <name evidence="2" type="ORF">Trco_005397</name>
</gene>
<dbReference type="EMBL" id="JAIWOZ010000004">
    <property type="protein sequence ID" value="KAH6606244.1"/>
    <property type="molecule type" value="Genomic_DNA"/>
</dbReference>
<reference evidence="2" key="1">
    <citation type="submission" date="2021-08" db="EMBL/GenBank/DDBJ databases">
        <title>Chromosome-Level Trichoderma cornu-damae using Hi-C Data.</title>
        <authorList>
            <person name="Kim C.S."/>
        </authorList>
    </citation>
    <scope>NUCLEOTIDE SEQUENCE</scope>
    <source>
        <strain evidence="2">KA19-0412C</strain>
    </source>
</reference>